<evidence type="ECO:0000256" key="1">
    <source>
        <dbReference type="SAM" id="MobiDB-lite"/>
    </source>
</evidence>
<feature type="compositionally biased region" description="Basic and acidic residues" evidence="1">
    <location>
        <begin position="1"/>
        <end position="16"/>
    </location>
</feature>
<dbReference type="AlphaFoldDB" id="A0A0A9TUI1"/>
<reference evidence="2" key="1">
    <citation type="submission" date="2014-09" db="EMBL/GenBank/DDBJ databases">
        <authorList>
            <person name="Magalhaes I.L.F."/>
            <person name="Oliveira U."/>
            <person name="Santos F.R."/>
            <person name="Vidigal T.H.D.A."/>
            <person name="Brescovit A.D."/>
            <person name="Santos A.J."/>
        </authorList>
    </citation>
    <scope>NUCLEOTIDE SEQUENCE</scope>
    <source>
        <tissue evidence="2">Shoot tissue taken approximately 20 cm above the soil surface</tissue>
    </source>
</reference>
<proteinExistence type="predicted"/>
<dbReference type="EMBL" id="GBRH01280027">
    <property type="protein sequence ID" value="JAD17868.1"/>
    <property type="molecule type" value="Transcribed_RNA"/>
</dbReference>
<reference evidence="2" key="2">
    <citation type="journal article" date="2015" name="Data Brief">
        <title>Shoot transcriptome of the giant reed, Arundo donax.</title>
        <authorList>
            <person name="Barrero R.A."/>
            <person name="Guerrero F.D."/>
            <person name="Moolhuijzen P."/>
            <person name="Goolsby J.A."/>
            <person name="Tidwell J."/>
            <person name="Bellgard S.E."/>
            <person name="Bellgard M.I."/>
        </authorList>
    </citation>
    <scope>NUCLEOTIDE SEQUENCE</scope>
    <source>
        <tissue evidence="2">Shoot tissue taken approximately 20 cm above the soil surface</tissue>
    </source>
</reference>
<feature type="region of interest" description="Disordered" evidence="1">
    <location>
        <begin position="1"/>
        <end position="67"/>
    </location>
</feature>
<protein>
    <submittedName>
        <fullName evidence="2">Uncharacterized protein</fullName>
    </submittedName>
</protein>
<feature type="compositionally biased region" description="Basic and acidic residues" evidence="1">
    <location>
        <begin position="24"/>
        <end position="40"/>
    </location>
</feature>
<accession>A0A0A9TUI1</accession>
<name>A0A0A9TUI1_ARUDO</name>
<sequence length="174" mass="19577">MSDKEDQMDKGADELKNTQSSLESNEKVDFDYSTSERMDLSDQQNEDPTANVEITKQITPAEPIGGIQVSKEVLKVPRRSSARVGEPGKLLEKIYEKDRVREINPIKGDDKFAWDWVPSKGSSGGIIMGINKEKFDCINVLKGDKAKVEQIGDKLKDYMDIHKEDVLCQPVCNE</sequence>
<evidence type="ECO:0000313" key="2">
    <source>
        <dbReference type="EMBL" id="JAD17868.1"/>
    </source>
</evidence>
<organism evidence="2">
    <name type="scientific">Arundo donax</name>
    <name type="common">Giant reed</name>
    <name type="synonym">Donax arundinaceus</name>
    <dbReference type="NCBI Taxonomy" id="35708"/>
    <lineage>
        <taxon>Eukaryota</taxon>
        <taxon>Viridiplantae</taxon>
        <taxon>Streptophyta</taxon>
        <taxon>Embryophyta</taxon>
        <taxon>Tracheophyta</taxon>
        <taxon>Spermatophyta</taxon>
        <taxon>Magnoliopsida</taxon>
        <taxon>Liliopsida</taxon>
        <taxon>Poales</taxon>
        <taxon>Poaceae</taxon>
        <taxon>PACMAD clade</taxon>
        <taxon>Arundinoideae</taxon>
        <taxon>Arundineae</taxon>
        <taxon>Arundo</taxon>
    </lineage>
</organism>
<feature type="compositionally biased region" description="Polar residues" evidence="1">
    <location>
        <begin position="41"/>
        <end position="58"/>
    </location>
</feature>